<sequence>MFRDYLQLHFLVLLWGFTAILGRLIHVPSTELVLYRTLLASLGLLFFLYLRKEKIRIDKAGIIKIMLTGGLISVHWILFFEAARVANVSVCLAGMATSSLWTSIIEPLVSKKNIKWYEVVLGLVVILGLYIVFHFEFHYIGGLLMAVASALLASIFSIINAKFTFKYNHFTITFYEMLGAFLVTAILIPVYQYLLYQNIGFQSLPNGMDWLYLSILALVCTVYAYSVAVELMKRISAFAVNLTVNLEPVYGILLAVLFFNEHQVMSKEFYVGTLIILLAVLIYPSIKKWDEKRKLARG</sequence>
<dbReference type="GO" id="GO:0016020">
    <property type="term" value="C:membrane"/>
    <property type="evidence" value="ECO:0007669"/>
    <property type="project" value="InterPro"/>
</dbReference>
<proteinExistence type="predicted"/>
<dbReference type="InterPro" id="IPR000620">
    <property type="entry name" value="EamA_dom"/>
</dbReference>
<dbReference type="InterPro" id="IPR037185">
    <property type="entry name" value="EmrE-like"/>
</dbReference>
<dbReference type="PANTHER" id="PTHR22911:SF79">
    <property type="entry name" value="MOBA-LIKE NTP TRANSFERASE DOMAIN-CONTAINING PROTEIN"/>
    <property type="match status" value="1"/>
</dbReference>
<feature type="transmembrane region" description="Helical" evidence="1">
    <location>
        <begin position="62"/>
        <end position="79"/>
    </location>
</feature>
<reference evidence="3 4" key="1">
    <citation type="submission" date="2016-10" db="EMBL/GenBank/DDBJ databases">
        <authorList>
            <person name="de Groot N.N."/>
        </authorList>
    </citation>
    <scope>NUCLEOTIDE SEQUENCE [LARGE SCALE GENOMIC DNA]</scope>
    <source>
        <strain>GEY</strain>
        <strain evidence="4">DSM 9560</strain>
    </source>
</reference>
<keyword evidence="4" id="KW-1185">Reference proteome</keyword>
<gene>
    <name evidence="3" type="ORF">SAMN04488541_102715</name>
</gene>
<name>A0A1I2I045_9BACT</name>
<evidence type="ECO:0000313" key="4">
    <source>
        <dbReference type="Proteomes" id="UP000199513"/>
    </source>
</evidence>
<dbReference type="OrthoDB" id="9150437at2"/>
<evidence type="ECO:0000313" key="3">
    <source>
        <dbReference type="EMBL" id="SFF34226.1"/>
    </source>
</evidence>
<dbReference type="EMBL" id="FONY01000027">
    <property type="protein sequence ID" value="SFF34226.1"/>
    <property type="molecule type" value="Genomic_DNA"/>
</dbReference>
<dbReference type="RefSeq" id="WP_091547971.1">
    <property type="nucleotide sequence ID" value="NZ_FONY01000027.1"/>
</dbReference>
<feature type="transmembrane region" description="Helical" evidence="1">
    <location>
        <begin position="85"/>
        <end position="104"/>
    </location>
</feature>
<feature type="transmembrane region" description="Helical" evidence="1">
    <location>
        <begin position="116"/>
        <end position="133"/>
    </location>
</feature>
<feature type="transmembrane region" description="Helical" evidence="1">
    <location>
        <begin position="139"/>
        <end position="160"/>
    </location>
</feature>
<feature type="domain" description="EamA" evidence="2">
    <location>
        <begin position="142"/>
        <end position="282"/>
    </location>
</feature>
<protein>
    <submittedName>
        <fullName evidence="3">EamA-like transporter family protein</fullName>
    </submittedName>
</protein>
<feature type="transmembrane region" description="Helical" evidence="1">
    <location>
        <begin position="172"/>
        <end position="190"/>
    </location>
</feature>
<dbReference type="PANTHER" id="PTHR22911">
    <property type="entry name" value="ACYL-MALONYL CONDENSING ENZYME-RELATED"/>
    <property type="match status" value="1"/>
</dbReference>
<dbReference type="SUPFAM" id="SSF103481">
    <property type="entry name" value="Multidrug resistance efflux transporter EmrE"/>
    <property type="match status" value="2"/>
</dbReference>
<dbReference type="AlphaFoldDB" id="A0A1I2I045"/>
<accession>A0A1I2I045</accession>
<keyword evidence="1" id="KW-0472">Membrane</keyword>
<keyword evidence="1" id="KW-0812">Transmembrane</keyword>
<evidence type="ECO:0000259" key="2">
    <source>
        <dbReference type="Pfam" id="PF00892"/>
    </source>
</evidence>
<feature type="domain" description="EamA" evidence="2">
    <location>
        <begin position="11"/>
        <end position="133"/>
    </location>
</feature>
<dbReference type="Pfam" id="PF00892">
    <property type="entry name" value="EamA"/>
    <property type="match status" value="2"/>
</dbReference>
<dbReference type="Proteomes" id="UP000199513">
    <property type="component" value="Unassembled WGS sequence"/>
</dbReference>
<feature type="transmembrane region" description="Helical" evidence="1">
    <location>
        <begin position="235"/>
        <end position="257"/>
    </location>
</feature>
<evidence type="ECO:0000256" key="1">
    <source>
        <dbReference type="SAM" id="Phobius"/>
    </source>
</evidence>
<feature type="transmembrane region" description="Helical" evidence="1">
    <location>
        <begin position="210"/>
        <end position="228"/>
    </location>
</feature>
<keyword evidence="1" id="KW-1133">Transmembrane helix</keyword>
<feature type="transmembrane region" description="Helical" evidence="1">
    <location>
        <begin position="32"/>
        <end position="50"/>
    </location>
</feature>
<dbReference type="STRING" id="1003.SAMN04488541_102715"/>
<organism evidence="3 4">
    <name type="scientific">Thermoflexibacter ruber</name>
    <dbReference type="NCBI Taxonomy" id="1003"/>
    <lineage>
        <taxon>Bacteria</taxon>
        <taxon>Pseudomonadati</taxon>
        <taxon>Bacteroidota</taxon>
        <taxon>Cytophagia</taxon>
        <taxon>Cytophagales</taxon>
        <taxon>Thermoflexibacteraceae</taxon>
        <taxon>Thermoflexibacter</taxon>
    </lineage>
</organism>
<feature type="transmembrane region" description="Helical" evidence="1">
    <location>
        <begin position="269"/>
        <end position="286"/>
    </location>
</feature>